<evidence type="ECO:0000313" key="3">
    <source>
        <dbReference type="EMBL" id="EQD41586.1"/>
    </source>
</evidence>
<dbReference type="InterPro" id="IPR036397">
    <property type="entry name" value="RNaseH_sf"/>
</dbReference>
<keyword evidence="1" id="KW-0812">Transmembrane</keyword>
<dbReference type="InterPro" id="IPR047655">
    <property type="entry name" value="Transpos_IS630-like"/>
</dbReference>
<reference evidence="3" key="2">
    <citation type="journal article" date="2014" name="ISME J.">
        <title>Microbial stratification in low pH oxic and suboxic macroscopic growths along an acid mine drainage.</title>
        <authorList>
            <person name="Mendez-Garcia C."/>
            <person name="Mesa V."/>
            <person name="Sprenger R.R."/>
            <person name="Richter M."/>
            <person name="Diez M.S."/>
            <person name="Solano J."/>
            <person name="Bargiela R."/>
            <person name="Golyshina O.V."/>
            <person name="Manteca A."/>
            <person name="Ramos J.L."/>
            <person name="Gallego J.R."/>
            <person name="Llorente I."/>
            <person name="Martins Dos Santos V.A."/>
            <person name="Jensen O.N."/>
            <person name="Pelaez A.I."/>
            <person name="Sanchez J."/>
            <person name="Ferrer M."/>
        </authorList>
    </citation>
    <scope>NUCLEOTIDE SEQUENCE</scope>
</reference>
<dbReference type="Pfam" id="PF13358">
    <property type="entry name" value="DDE_3"/>
    <property type="match status" value="1"/>
</dbReference>
<reference evidence="3" key="1">
    <citation type="submission" date="2013-08" db="EMBL/GenBank/DDBJ databases">
        <authorList>
            <person name="Mendez C."/>
            <person name="Richter M."/>
            <person name="Ferrer M."/>
            <person name="Sanchez J."/>
        </authorList>
    </citation>
    <scope>NUCLEOTIDE SEQUENCE</scope>
</reference>
<evidence type="ECO:0000256" key="1">
    <source>
        <dbReference type="SAM" id="Phobius"/>
    </source>
</evidence>
<name>T0Z0Y6_9ZZZZ</name>
<feature type="domain" description="Tc1-like transposase DDE" evidence="2">
    <location>
        <begin position="15"/>
        <end position="154"/>
    </location>
</feature>
<keyword evidence="1" id="KW-1133">Transmembrane helix</keyword>
<dbReference type="NCBIfam" id="NF033545">
    <property type="entry name" value="transpos_IS630"/>
    <property type="match status" value="1"/>
</dbReference>
<dbReference type="EMBL" id="AUZY01009589">
    <property type="protein sequence ID" value="EQD41586.1"/>
    <property type="molecule type" value="Genomic_DNA"/>
</dbReference>
<comment type="caution">
    <text evidence="3">The sequence shown here is derived from an EMBL/GenBank/DDBJ whole genome shotgun (WGS) entry which is preliminary data.</text>
</comment>
<protein>
    <submittedName>
        <fullName evidence="3">Transposase</fullName>
    </submittedName>
</protein>
<dbReference type="GO" id="GO:0003676">
    <property type="term" value="F:nucleic acid binding"/>
    <property type="evidence" value="ECO:0007669"/>
    <property type="project" value="InterPro"/>
</dbReference>
<accession>T0Z0Y6</accession>
<evidence type="ECO:0000259" key="2">
    <source>
        <dbReference type="Pfam" id="PF13358"/>
    </source>
</evidence>
<dbReference type="SUPFAM" id="SSF53098">
    <property type="entry name" value="Ribonuclease H-like"/>
    <property type="match status" value="1"/>
</dbReference>
<dbReference type="AlphaFoldDB" id="T0Z0Y6"/>
<sequence length="192" mass="21681">MDPVLNKALAGQGQVYFVDASHFVYGPFLTMVWCFCRTFIKTPSGRQRLNVLGAINAVSRHFVSVINQTYITAQTVCELLDKLRTLHPSDPLTLVLDNARYQHCKLVVACAAARGITLLFLPPYSPNLNLIERLWKFIKKDCLNGRYYPTHQQFQAAILKSLDAINTHHGEALKTTLTLNFQMFDNVQLLAA</sequence>
<proteinExistence type="predicted"/>
<dbReference type="InterPro" id="IPR012337">
    <property type="entry name" value="RNaseH-like_sf"/>
</dbReference>
<feature type="transmembrane region" description="Helical" evidence="1">
    <location>
        <begin position="20"/>
        <end position="40"/>
    </location>
</feature>
<dbReference type="Gene3D" id="3.30.420.10">
    <property type="entry name" value="Ribonuclease H-like superfamily/Ribonuclease H"/>
    <property type="match status" value="1"/>
</dbReference>
<keyword evidence="1" id="KW-0472">Membrane</keyword>
<organism evidence="3">
    <name type="scientific">mine drainage metagenome</name>
    <dbReference type="NCBI Taxonomy" id="410659"/>
    <lineage>
        <taxon>unclassified sequences</taxon>
        <taxon>metagenomes</taxon>
        <taxon>ecological metagenomes</taxon>
    </lineage>
</organism>
<gene>
    <name evidence="3" type="ORF">B1B_14472</name>
</gene>
<dbReference type="InterPro" id="IPR038717">
    <property type="entry name" value="Tc1-like_DDE_dom"/>
</dbReference>